<dbReference type="Pfam" id="PF07237">
    <property type="entry name" value="DUF1428"/>
    <property type="match status" value="1"/>
</dbReference>
<dbReference type="PIRSF" id="PIRSF007028">
    <property type="entry name" value="UCP007028"/>
    <property type="match status" value="1"/>
</dbReference>
<comment type="caution">
    <text evidence="1">The sequence shown here is derived from an EMBL/GenBank/DDBJ whole genome shotgun (WGS) entry which is preliminary data.</text>
</comment>
<protein>
    <submittedName>
        <fullName evidence="1">RNA signal recognition particle</fullName>
    </submittedName>
</protein>
<sequence>MAYIDGFVAPVPTENRASYIAHAEEAAKLFREYGALEIVECWGDDVPEGETTSFSLATKRQDDEAVVFSWIKWPDKETRDAAWQKMMDDPSMMPQDMPFDGKRMFWGGFEPVLEA</sequence>
<proteinExistence type="predicted"/>
<evidence type="ECO:0000313" key="1">
    <source>
        <dbReference type="EMBL" id="OXT01865.1"/>
    </source>
</evidence>
<dbReference type="Proteomes" id="UP000215405">
    <property type="component" value="Unassembled WGS sequence"/>
</dbReference>
<dbReference type="InterPro" id="IPR011008">
    <property type="entry name" value="Dimeric_a/b-barrel"/>
</dbReference>
<dbReference type="AlphaFoldDB" id="A0A231V0X3"/>
<evidence type="ECO:0000313" key="2">
    <source>
        <dbReference type="Proteomes" id="UP000215405"/>
    </source>
</evidence>
<accession>A0A231V0X3</accession>
<name>A0A231V0X3_9HYPH</name>
<dbReference type="InterPro" id="IPR009874">
    <property type="entry name" value="DUF1428"/>
</dbReference>
<dbReference type="EMBL" id="NBYO01000001">
    <property type="protein sequence ID" value="OXT01865.1"/>
    <property type="molecule type" value="Genomic_DNA"/>
</dbReference>
<dbReference type="SUPFAM" id="SSF54909">
    <property type="entry name" value="Dimeric alpha+beta barrel"/>
    <property type="match status" value="1"/>
</dbReference>
<keyword evidence="2" id="KW-1185">Reference proteome</keyword>
<dbReference type="RefSeq" id="WP_094075832.1">
    <property type="nucleotide sequence ID" value="NZ_NBYO01000001.1"/>
</dbReference>
<reference evidence="2" key="1">
    <citation type="journal article" date="2017" name="Int. J. Syst. Evol. Microbiol.">
        <title>Notoacmeibacter marinus gen. nov., sp. nov., isolated from the gut of a limpet and proposal of Notoacmeibacteraceae fam. nov. in the order Rhizobiales of the class Alphaproteobacteria.</title>
        <authorList>
            <person name="Huang Z."/>
            <person name="Guo F."/>
            <person name="Lai Q."/>
        </authorList>
    </citation>
    <scope>NUCLEOTIDE SEQUENCE [LARGE SCALE GENOMIC DNA]</scope>
    <source>
        <strain evidence="2">XMTR2A4</strain>
    </source>
</reference>
<dbReference type="Gene3D" id="3.30.70.100">
    <property type="match status" value="1"/>
</dbReference>
<gene>
    <name evidence="1" type="ORF">B7H23_02650</name>
</gene>
<organism evidence="1 2">
    <name type="scientific">Notoacmeibacter marinus</name>
    <dbReference type="NCBI Taxonomy" id="1876515"/>
    <lineage>
        <taxon>Bacteria</taxon>
        <taxon>Pseudomonadati</taxon>
        <taxon>Pseudomonadota</taxon>
        <taxon>Alphaproteobacteria</taxon>
        <taxon>Hyphomicrobiales</taxon>
        <taxon>Notoacmeibacteraceae</taxon>
        <taxon>Notoacmeibacter</taxon>
    </lineage>
</organism>